<keyword evidence="1" id="KW-0472">Membrane</keyword>
<accession>A0A199UR72</accession>
<keyword evidence="1" id="KW-0812">Transmembrane</keyword>
<gene>
    <name evidence="2" type="ORF">ACMD2_12565</name>
</gene>
<keyword evidence="1" id="KW-1133">Transmembrane helix</keyword>
<protein>
    <submittedName>
        <fullName evidence="2">Uncharacterized protein</fullName>
    </submittedName>
</protein>
<name>A0A199UR72_ANACO</name>
<evidence type="ECO:0000313" key="2">
    <source>
        <dbReference type="EMBL" id="OAY67120.1"/>
    </source>
</evidence>
<reference evidence="2 3" key="1">
    <citation type="journal article" date="2016" name="DNA Res.">
        <title>The draft genome of MD-2 pineapple using hybrid error correction of long reads.</title>
        <authorList>
            <person name="Redwan R.M."/>
            <person name="Saidin A."/>
            <person name="Kumar S.V."/>
        </authorList>
    </citation>
    <scope>NUCLEOTIDE SEQUENCE [LARGE SCALE GENOMIC DNA]</scope>
    <source>
        <strain evidence="3">cv. MD2</strain>
        <tissue evidence="2">Leaf</tissue>
    </source>
</reference>
<dbReference type="AlphaFoldDB" id="A0A199UR72"/>
<dbReference type="EMBL" id="LSRQ01005666">
    <property type="protein sequence ID" value="OAY67120.1"/>
    <property type="molecule type" value="Genomic_DNA"/>
</dbReference>
<sequence length="43" mass="4815">MILFVIMSHLIGKLLYIVTIVVTFASFSCSPQEANKSCHCCYC</sequence>
<feature type="transmembrane region" description="Helical" evidence="1">
    <location>
        <begin position="6"/>
        <end position="27"/>
    </location>
</feature>
<proteinExistence type="predicted"/>
<comment type="caution">
    <text evidence="2">The sequence shown here is derived from an EMBL/GenBank/DDBJ whole genome shotgun (WGS) entry which is preliminary data.</text>
</comment>
<organism evidence="2 3">
    <name type="scientific">Ananas comosus</name>
    <name type="common">Pineapple</name>
    <name type="synonym">Ananas ananas</name>
    <dbReference type="NCBI Taxonomy" id="4615"/>
    <lineage>
        <taxon>Eukaryota</taxon>
        <taxon>Viridiplantae</taxon>
        <taxon>Streptophyta</taxon>
        <taxon>Embryophyta</taxon>
        <taxon>Tracheophyta</taxon>
        <taxon>Spermatophyta</taxon>
        <taxon>Magnoliopsida</taxon>
        <taxon>Liliopsida</taxon>
        <taxon>Poales</taxon>
        <taxon>Bromeliaceae</taxon>
        <taxon>Bromelioideae</taxon>
        <taxon>Ananas</taxon>
    </lineage>
</organism>
<evidence type="ECO:0000313" key="3">
    <source>
        <dbReference type="Proteomes" id="UP000092600"/>
    </source>
</evidence>
<dbReference type="Proteomes" id="UP000092600">
    <property type="component" value="Unassembled WGS sequence"/>
</dbReference>
<evidence type="ECO:0000256" key="1">
    <source>
        <dbReference type="SAM" id="Phobius"/>
    </source>
</evidence>